<sequence>MDNIVSFNSNTSNSKQPNRKKPSIIEEKESNEPRSLIKFKQYDQSVAESEIVPIQIPEILLEKTPQNKKIFTKQQFHFPRVIQGQRLNICGIKQFKSNHVELAKNIITTYLEDRTMYCGQYLQRNIPGNGAISKERLLLDVGERKQGKKSGNGVEYYTNRTNDKIQEKQYWKIYNGTFEMIKFIERSIGINIRSMCIRRICKWTVARIIDI</sequence>
<dbReference type="EMBL" id="CT868274">
    <property type="protein sequence ID" value="CAK77658.1"/>
    <property type="molecule type" value="Genomic_DNA"/>
</dbReference>
<gene>
    <name evidence="2" type="ORF">GSPATT00013146001</name>
</gene>
<dbReference type="Proteomes" id="UP000000600">
    <property type="component" value="Unassembled WGS sequence"/>
</dbReference>
<evidence type="ECO:0000256" key="1">
    <source>
        <dbReference type="SAM" id="MobiDB-lite"/>
    </source>
</evidence>
<protein>
    <submittedName>
        <fullName evidence="2">Uncharacterized protein</fullName>
    </submittedName>
</protein>
<organism evidence="2 3">
    <name type="scientific">Paramecium tetraurelia</name>
    <dbReference type="NCBI Taxonomy" id="5888"/>
    <lineage>
        <taxon>Eukaryota</taxon>
        <taxon>Sar</taxon>
        <taxon>Alveolata</taxon>
        <taxon>Ciliophora</taxon>
        <taxon>Intramacronucleata</taxon>
        <taxon>Oligohymenophorea</taxon>
        <taxon>Peniculida</taxon>
        <taxon>Parameciidae</taxon>
        <taxon>Paramecium</taxon>
    </lineage>
</organism>
<dbReference type="AlphaFoldDB" id="A0D3P1"/>
<dbReference type="InParanoid" id="A0D3P1"/>
<reference evidence="2 3" key="1">
    <citation type="journal article" date="2006" name="Nature">
        <title>Global trends of whole-genome duplications revealed by the ciliate Paramecium tetraurelia.</title>
        <authorList>
            <consortium name="Genoscope"/>
            <person name="Aury J.-M."/>
            <person name="Jaillon O."/>
            <person name="Duret L."/>
            <person name="Noel B."/>
            <person name="Jubin C."/>
            <person name="Porcel B.M."/>
            <person name="Segurens B."/>
            <person name="Daubin V."/>
            <person name="Anthouard V."/>
            <person name="Aiach N."/>
            <person name="Arnaiz O."/>
            <person name="Billaut A."/>
            <person name="Beisson J."/>
            <person name="Blanc I."/>
            <person name="Bouhouche K."/>
            <person name="Camara F."/>
            <person name="Duharcourt S."/>
            <person name="Guigo R."/>
            <person name="Gogendeau D."/>
            <person name="Katinka M."/>
            <person name="Keller A.-M."/>
            <person name="Kissmehl R."/>
            <person name="Klotz C."/>
            <person name="Koll F."/>
            <person name="Le Moue A."/>
            <person name="Lepere C."/>
            <person name="Malinsky S."/>
            <person name="Nowacki M."/>
            <person name="Nowak J.K."/>
            <person name="Plattner H."/>
            <person name="Poulain J."/>
            <person name="Ruiz F."/>
            <person name="Serrano V."/>
            <person name="Zagulski M."/>
            <person name="Dessen P."/>
            <person name="Betermier M."/>
            <person name="Weissenbach J."/>
            <person name="Scarpelli C."/>
            <person name="Schachter V."/>
            <person name="Sperling L."/>
            <person name="Meyer E."/>
            <person name="Cohen J."/>
            <person name="Wincker P."/>
        </authorList>
    </citation>
    <scope>NUCLEOTIDE SEQUENCE [LARGE SCALE GENOMIC DNA]</scope>
    <source>
        <strain evidence="2 3">Stock d4-2</strain>
    </source>
</reference>
<dbReference type="HOGENOM" id="CLU_1306960_0_0_1"/>
<feature type="region of interest" description="Disordered" evidence="1">
    <location>
        <begin position="1"/>
        <end position="29"/>
    </location>
</feature>
<evidence type="ECO:0000313" key="3">
    <source>
        <dbReference type="Proteomes" id="UP000000600"/>
    </source>
</evidence>
<evidence type="ECO:0000313" key="2">
    <source>
        <dbReference type="EMBL" id="CAK77658.1"/>
    </source>
</evidence>
<dbReference type="RefSeq" id="XP_001445055.1">
    <property type="nucleotide sequence ID" value="XM_001445018.1"/>
</dbReference>
<keyword evidence="3" id="KW-1185">Reference proteome</keyword>
<dbReference type="KEGG" id="ptm:GSPATT00013146001"/>
<proteinExistence type="predicted"/>
<accession>A0D3P1</accession>
<feature type="compositionally biased region" description="Polar residues" evidence="1">
    <location>
        <begin position="1"/>
        <end position="16"/>
    </location>
</feature>
<dbReference type="GeneID" id="5030840"/>
<name>A0D3P1_PARTE</name>